<gene>
    <name evidence="1" type="primary">mapZ</name>
    <name evidence="5" type="ORF">SAMN05660328_11211</name>
</gene>
<feature type="region of interest" description="Disordered" evidence="2">
    <location>
        <begin position="117"/>
        <end position="141"/>
    </location>
</feature>
<keyword evidence="1" id="KW-0472">Membrane</keyword>
<evidence type="ECO:0000256" key="2">
    <source>
        <dbReference type="SAM" id="MobiDB-lite"/>
    </source>
</evidence>
<reference evidence="6" key="1">
    <citation type="submission" date="2016-10" db="EMBL/GenBank/DDBJ databases">
        <authorList>
            <person name="Varghese N."/>
            <person name="Submissions S."/>
        </authorList>
    </citation>
    <scope>NUCLEOTIDE SEQUENCE [LARGE SCALE GENOMIC DNA]</scope>
    <source>
        <strain evidence="6">LMG 15572</strain>
    </source>
</reference>
<comment type="function">
    <text evidence="1">Early cell division protein that marks the future cell division site and supports proper FtsZ ring positioning.</text>
</comment>
<feature type="region of interest" description="Disordered" evidence="2">
    <location>
        <begin position="1"/>
        <end position="21"/>
    </location>
</feature>
<dbReference type="AlphaFoldDB" id="A0A1I7JFA6"/>
<dbReference type="Proteomes" id="UP000183629">
    <property type="component" value="Unassembled WGS sequence"/>
</dbReference>
<dbReference type="InterPro" id="IPR041295">
    <property type="entry name" value="MapZ_EC1"/>
</dbReference>
<dbReference type="HAMAP" id="MF_01941">
    <property type="entry name" value="MapZ"/>
    <property type="match status" value="1"/>
</dbReference>
<protein>
    <recommendedName>
        <fullName evidence="1">Mid-cell-anchored protein Z</fullName>
    </recommendedName>
</protein>
<feature type="transmembrane region" description="Helical" evidence="1">
    <location>
        <begin position="194"/>
        <end position="213"/>
    </location>
</feature>
<feature type="domain" description="MapZ extracellular C-terminal" evidence="4">
    <location>
        <begin position="418"/>
        <end position="496"/>
    </location>
</feature>
<comment type="subunit">
    <text evidence="1">Interacts with FtsZ.</text>
</comment>
<keyword evidence="1" id="KW-0131">Cell cycle</keyword>
<dbReference type="InterPro" id="IPR030858">
    <property type="entry name" value="MapZ"/>
</dbReference>
<dbReference type="GO" id="GO:0051301">
    <property type="term" value="P:cell division"/>
    <property type="evidence" value="ECO:0007669"/>
    <property type="project" value="UniProtKB-UniRule"/>
</dbReference>
<keyword evidence="6" id="KW-1185">Reference proteome</keyword>
<evidence type="ECO:0000313" key="6">
    <source>
        <dbReference type="Proteomes" id="UP000183629"/>
    </source>
</evidence>
<dbReference type="InterPro" id="IPR040532">
    <property type="entry name" value="MapZ_C2"/>
</dbReference>
<keyword evidence="1" id="KW-0812">Transmembrane</keyword>
<accession>A0A1I7JFA6</accession>
<organism evidence="5 6">
    <name type="scientific">Streptococcus gallolyticus</name>
    <dbReference type="NCBI Taxonomy" id="315405"/>
    <lineage>
        <taxon>Bacteria</taxon>
        <taxon>Bacillati</taxon>
        <taxon>Bacillota</taxon>
        <taxon>Bacilli</taxon>
        <taxon>Lactobacillales</taxon>
        <taxon>Streptococcaceae</taxon>
        <taxon>Streptococcus</taxon>
    </lineage>
</organism>
<keyword evidence="1" id="KW-1133">Transmembrane helix</keyword>
<name>A0A1I7JFA6_9STRE</name>
<keyword evidence="1" id="KW-0132">Cell division</keyword>
<evidence type="ECO:0000259" key="4">
    <source>
        <dbReference type="Pfam" id="PF18708"/>
    </source>
</evidence>
<dbReference type="Pfam" id="PF18041">
    <property type="entry name" value="MapZ_EC1"/>
    <property type="match status" value="1"/>
</dbReference>
<feature type="compositionally biased region" description="Low complexity" evidence="2">
    <location>
        <begin position="370"/>
        <end position="395"/>
    </location>
</feature>
<dbReference type="Pfam" id="PF18708">
    <property type="entry name" value="MapZ_C2"/>
    <property type="match status" value="1"/>
</dbReference>
<dbReference type="GO" id="GO:0005886">
    <property type="term" value="C:plasma membrane"/>
    <property type="evidence" value="ECO:0007669"/>
    <property type="project" value="UniProtKB-SubCell"/>
</dbReference>
<dbReference type="RefSeq" id="WP_074658771.1">
    <property type="nucleotide sequence ID" value="NZ_FOLZ01000008.1"/>
</dbReference>
<comment type="similarity">
    <text evidence="1">Belongs to the MapZ family.</text>
</comment>
<evidence type="ECO:0000259" key="3">
    <source>
        <dbReference type="Pfam" id="PF18041"/>
    </source>
</evidence>
<sequence length="506" mass="54178">MSDKKELPSSEEQEGLNLEDVKNMTIGEAVRKDSELKAGVTESDGVLDKYIKQHRDEVTSQKFEAKLSDFDDLDTKALDNFIKKQREELVNNGIVGESALKENEATPKAVDFEAEKIEDTQETSQEVPVSEDVASENDSTIQQENVSIEIPNADSAVSEPTPEAASAVVADDKNSEAIALETADEQPTYKNKRVIIGGLAALVVAIFGVAYGLNYTRESSTSVASSSTSTTKKSTSSSSSAAAAKKAKTAFDDAYAAFFTDDTKTKLKNSEFDNISSLKEKLDDLKDTDYYDDAKKEYDTLAAQITAIQTINALFESNVIVNGEKASATVKSDANFDNLSSDLLNTGNANLDTLLQSAITDGKNQLAALASSSSQEASASTSSQTESADTSTTQTVSGASGYGITSYDASTLQRSLSRVPYSDSAIADSSNSAWTFADGVLDKIVATSQSRGYFSGNDYILEKVNIINGNGYYNMFKADGTYLFSINCKTGYFVGNASGNSDALDY</sequence>
<keyword evidence="1" id="KW-1003">Cell membrane</keyword>
<evidence type="ECO:0000256" key="1">
    <source>
        <dbReference type="HAMAP-Rule" id="MF_01941"/>
    </source>
</evidence>
<feature type="domain" description="MapZ extracellular" evidence="3">
    <location>
        <begin position="232"/>
        <end position="360"/>
    </location>
</feature>
<proteinExistence type="inferred from homology"/>
<comment type="subcellular location">
    <subcellularLocation>
        <location evidence="1">Cell membrane</location>
        <topology evidence="1">Single-pass membrane protein</topology>
    </subcellularLocation>
    <text evidence="1">In newborn cells, forms a ring positioned at mid-cell. Soon after cell division starts and the cells begin elongating, the ring splits into two rings that, as elongation proceeds, move along and mark the future division sites.</text>
</comment>
<feature type="region of interest" description="Disordered" evidence="2">
    <location>
        <begin position="370"/>
        <end position="396"/>
    </location>
</feature>
<dbReference type="EMBL" id="FPBN01000012">
    <property type="protein sequence ID" value="SFU83875.1"/>
    <property type="molecule type" value="Genomic_DNA"/>
</dbReference>
<evidence type="ECO:0000313" key="5">
    <source>
        <dbReference type="EMBL" id="SFU83875.1"/>
    </source>
</evidence>